<evidence type="ECO:0000313" key="3">
    <source>
        <dbReference type="Proteomes" id="UP000266183"/>
    </source>
</evidence>
<dbReference type="KEGG" id="chk:D4L85_02085"/>
<dbReference type="AlphaFoldDB" id="A0A385SCS8"/>
<keyword evidence="3" id="KW-1185">Reference proteome</keyword>
<feature type="transmembrane region" description="Helical" evidence="1">
    <location>
        <begin position="20"/>
        <end position="42"/>
    </location>
</feature>
<sequence length="62" mass="6876">MVFLFFSLLCFQLVDFLLLYLAAGLSVMIVCCFVVLLFDLLVGEILNNRGKSILGGGMIEGW</sequence>
<keyword evidence="1" id="KW-1133">Transmembrane helix</keyword>
<keyword evidence="1" id="KW-0472">Membrane</keyword>
<keyword evidence="1" id="KW-0812">Transmembrane</keyword>
<dbReference type="Proteomes" id="UP000266183">
    <property type="component" value="Chromosome"/>
</dbReference>
<accession>A0A385SCS8</accession>
<reference evidence="3" key="1">
    <citation type="submission" date="2018-09" db="EMBL/GenBank/DDBJ databases">
        <title>Chryseolinea sp. KIS68-18 isolated from soil.</title>
        <authorList>
            <person name="Weon H.-Y."/>
            <person name="Kwon S.-W."/>
            <person name="Lee S.A."/>
        </authorList>
    </citation>
    <scope>NUCLEOTIDE SEQUENCE [LARGE SCALE GENOMIC DNA]</scope>
    <source>
        <strain evidence="3">KIS68-18</strain>
    </source>
</reference>
<proteinExistence type="predicted"/>
<protein>
    <submittedName>
        <fullName evidence="2">Uncharacterized protein</fullName>
    </submittedName>
</protein>
<name>A0A385SCS8_9BACT</name>
<organism evidence="2 3">
    <name type="scientific">Chryseolinea soli</name>
    <dbReference type="NCBI Taxonomy" id="2321403"/>
    <lineage>
        <taxon>Bacteria</taxon>
        <taxon>Pseudomonadati</taxon>
        <taxon>Bacteroidota</taxon>
        <taxon>Cytophagia</taxon>
        <taxon>Cytophagales</taxon>
        <taxon>Fulvivirgaceae</taxon>
        <taxon>Chryseolinea</taxon>
    </lineage>
</organism>
<evidence type="ECO:0000256" key="1">
    <source>
        <dbReference type="SAM" id="Phobius"/>
    </source>
</evidence>
<gene>
    <name evidence="2" type="ORF">D4L85_02085</name>
</gene>
<dbReference type="EMBL" id="CP032382">
    <property type="protein sequence ID" value="AYB29443.1"/>
    <property type="molecule type" value="Genomic_DNA"/>
</dbReference>
<evidence type="ECO:0000313" key="2">
    <source>
        <dbReference type="EMBL" id="AYB29443.1"/>
    </source>
</evidence>